<evidence type="ECO:0000313" key="1">
    <source>
        <dbReference type="EMBL" id="CCC48777.1"/>
    </source>
</evidence>
<protein>
    <submittedName>
        <fullName evidence="1">Uncharacterized protein</fullName>
    </submittedName>
</protein>
<organism evidence="1">
    <name type="scientific">Trypanosoma vivax (strain Y486)</name>
    <dbReference type="NCBI Taxonomy" id="1055687"/>
    <lineage>
        <taxon>Eukaryota</taxon>
        <taxon>Discoba</taxon>
        <taxon>Euglenozoa</taxon>
        <taxon>Kinetoplastea</taxon>
        <taxon>Metakinetoplastina</taxon>
        <taxon>Trypanosomatida</taxon>
        <taxon>Trypanosomatidae</taxon>
        <taxon>Trypanosoma</taxon>
        <taxon>Duttonella</taxon>
    </lineage>
</organism>
<dbReference type="VEuPathDB" id="TriTrypDB:TvY486_0701178"/>
<proteinExistence type="predicted"/>
<dbReference type="EMBL" id="HE573023">
    <property type="protein sequence ID" value="CCC48777.1"/>
    <property type="molecule type" value="Genomic_DNA"/>
</dbReference>
<gene>
    <name evidence="1" type="ORF">TVY486_0701178</name>
</gene>
<reference evidence="1" key="1">
    <citation type="journal article" date="2012" name="Proc. Natl. Acad. Sci. U.S.A.">
        <title>Antigenic diversity is generated by distinct evolutionary mechanisms in African trypanosome species.</title>
        <authorList>
            <person name="Jackson A.P."/>
            <person name="Berry A."/>
            <person name="Aslett M."/>
            <person name="Allison H.C."/>
            <person name="Burton P."/>
            <person name="Vavrova-Anderson J."/>
            <person name="Brown R."/>
            <person name="Browne H."/>
            <person name="Corton N."/>
            <person name="Hauser H."/>
            <person name="Gamble J."/>
            <person name="Gilderthorp R."/>
            <person name="Marcello L."/>
            <person name="McQuillan J."/>
            <person name="Otto T.D."/>
            <person name="Quail M.A."/>
            <person name="Sanders M.J."/>
            <person name="van Tonder A."/>
            <person name="Ginger M.L."/>
            <person name="Field M.C."/>
            <person name="Barry J.D."/>
            <person name="Hertz-Fowler C."/>
            <person name="Berriman M."/>
        </authorList>
    </citation>
    <scope>NUCLEOTIDE SEQUENCE</scope>
    <source>
        <strain evidence="1">Y486</strain>
    </source>
</reference>
<name>G0TXT5_TRYVY</name>
<sequence>MDAPCTAIEQYFNHLIKMRLVSQIVVSDTQGDTTVACLSSTAPVDDTNSSAPKDEYMTVDPGVESNVVISGARCFQNMDQLNLGTPFYINFQYRDSVVVQAVDGCCILTLIGSRSQGHFVGCLLALLHQIRASVVYQELLTKTQECFQ</sequence>
<dbReference type="AlphaFoldDB" id="G0TXT5"/>
<accession>G0TXT5</accession>